<gene>
    <name evidence="1" type="ORF">g.172155</name>
</gene>
<sequence length="113" mass="12841">MSSSTTYTIIILRQLDAWDNMAVRCDYTCKTTSVELGLIGKFRKPPSAADRRTDDDKIRIPNKIVIRVTKHRVPVLTAYPCTACDRFYACDSCYTVVQLNGKKKINIFSDTNN</sequence>
<reference evidence="1" key="1">
    <citation type="submission" date="2018-04" db="EMBL/GenBank/DDBJ databases">
        <title>Transcriptome assembly of Sipha flava.</title>
        <authorList>
            <person name="Scully E.D."/>
            <person name="Geib S.M."/>
            <person name="Palmer N.A."/>
            <person name="Koch K."/>
            <person name="Bradshaw J."/>
            <person name="Heng-Moss T."/>
            <person name="Sarath G."/>
        </authorList>
    </citation>
    <scope>NUCLEOTIDE SEQUENCE</scope>
</reference>
<protein>
    <submittedName>
        <fullName evidence="1">Uncharacterized protein</fullName>
    </submittedName>
</protein>
<dbReference type="EMBL" id="GGMS01012748">
    <property type="protein sequence ID" value="MBY81951.1"/>
    <property type="molecule type" value="Transcribed_RNA"/>
</dbReference>
<accession>A0A2S2QW15</accession>
<name>A0A2S2QW15_9HEMI</name>
<proteinExistence type="predicted"/>
<evidence type="ECO:0000313" key="1">
    <source>
        <dbReference type="EMBL" id="MBY81951.1"/>
    </source>
</evidence>
<dbReference type="AlphaFoldDB" id="A0A2S2QW15"/>
<organism evidence="1">
    <name type="scientific">Sipha flava</name>
    <name type="common">yellow sugarcane aphid</name>
    <dbReference type="NCBI Taxonomy" id="143950"/>
    <lineage>
        <taxon>Eukaryota</taxon>
        <taxon>Metazoa</taxon>
        <taxon>Ecdysozoa</taxon>
        <taxon>Arthropoda</taxon>
        <taxon>Hexapoda</taxon>
        <taxon>Insecta</taxon>
        <taxon>Pterygota</taxon>
        <taxon>Neoptera</taxon>
        <taxon>Paraneoptera</taxon>
        <taxon>Hemiptera</taxon>
        <taxon>Sternorrhyncha</taxon>
        <taxon>Aphidomorpha</taxon>
        <taxon>Aphidoidea</taxon>
        <taxon>Aphididae</taxon>
        <taxon>Sipha</taxon>
    </lineage>
</organism>